<dbReference type="InterPro" id="IPR000873">
    <property type="entry name" value="AMP-dep_synth/lig_dom"/>
</dbReference>
<evidence type="ECO:0000313" key="6">
    <source>
        <dbReference type="Proteomes" id="UP000008229"/>
    </source>
</evidence>
<feature type="domain" description="AMP-dependent synthetase/ligase" evidence="3">
    <location>
        <begin position="48"/>
        <end position="402"/>
    </location>
</feature>
<sequence>MLRQITHQAFVAKTLVGSGLIGPTRPDRLAKVGLALKRWGTTSAGAFAVTAARKPDQPAIIDELGTLSYGELHRRANALASSFANEGIRPGDAIAVMCRNHRGFVDVTVATSRLGANIIYLNTAFAGPQLAEVIERERAAAIVYDEEFANIVEPVRAGRKSYVAWHDGESANGDRLIEDLIAEGDAAGVPPAAEPGRVIILTSGTTGAPKGARRSAAGLGAAAALLSKMPLKARETTMIAAPIFHTWGLAHFTLGVPLASTIVLRRRFDPEGTLRAIARHRASGLVVVPVMLQRMLELPDDVFAKYDTSSLRVIAASGSALPGPLSTRVMDRFGDVLYNTYGSTEVAWATIATPADMRAAPGTAGRPPVGTRVRLLDEDGREVPAGQTGRIFVGNELPFEGYTGGGNKEIIDGLMSSGDVGHFDSGGRLFVDGRDDDMIISGGENVFPSEVEDLLAGHGAVREVAVIGIADEEWGQRLKAVVVLNPEAASTEDELKAYVRANLAGFKVPREVVFVEELPRNATGKVLKRELR</sequence>
<evidence type="ECO:0000313" key="5">
    <source>
        <dbReference type="EMBL" id="ADB52111.1"/>
    </source>
</evidence>
<dbReference type="KEGG" id="cwo:Cwoe_3694"/>
<dbReference type="Proteomes" id="UP000008229">
    <property type="component" value="Chromosome"/>
</dbReference>
<dbReference type="GO" id="GO:0006631">
    <property type="term" value="P:fatty acid metabolic process"/>
    <property type="evidence" value="ECO:0007669"/>
    <property type="project" value="TreeGrafter"/>
</dbReference>
<dbReference type="Pfam" id="PF00501">
    <property type="entry name" value="AMP-binding"/>
    <property type="match status" value="1"/>
</dbReference>
<keyword evidence="2 5" id="KW-0436">Ligase</keyword>
<dbReference type="GO" id="GO:0031956">
    <property type="term" value="F:medium-chain fatty acid-CoA ligase activity"/>
    <property type="evidence" value="ECO:0007669"/>
    <property type="project" value="TreeGrafter"/>
</dbReference>
<dbReference type="STRING" id="469383.Cwoe_3694"/>
<accession>D3F1E8</accession>
<reference evidence="6" key="2">
    <citation type="submission" date="2010-01" db="EMBL/GenBank/DDBJ databases">
        <title>The complete genome of Conexibacter woesei DSM 14684.</title>
        <authorList>
            <consortium name="US DOE Joint Genome Institute (JGI-PGF)"/>
            <person name="Lucas S."/>
            <person name="Copeland A."/>
            <person name="Lapidus A."/>
            <person name="Glavina del Rio T."/>
            <person name="Dalin E."/>
            <person name="Tice H."/>
            <person name="Bruce D."/>
            <person name="Goodwin L."/>
            <person name="Pitluck S."/>
            <person name="Kyrpides N."/>
            <person name="Mavromatis K."/>
            <person name="Ivanova N."/>
            <person name="Mikhailova N."/>
            <person name="Chertkov O."/>
            <person name="Brettin T."/>
            <person name="Detter J.C."/>
            <person name="Han C."/>
            <person name="Larimer F."/>
            <person name="Land M."/>
            <person name="Hauser L."/>
            <person name="Markowitz V."/>
            <person name="Cheng J.-F."/>
            <person name="Hugenholtz P."/>
            <person name="Woyke T."/>
            <person name="Wu D."/>
            <person name="Pukall R."/>
            <person name="Steenblock K."/>
            <person name="Schneider S."/>
            <person name="Klenk H.-P."/>
            <person name="Eisen J.A."/>
        </authorList>
    </citation>
    <scope>NUCLEOTIDE SEQUENCE [LARGE SCALE GENOMIC DNA]</scope>
    <source>
        <strain evidence="6">DSM 14684 / CIP 108061 / JCM 11494 / NBRC 100937 / ID131577</strain>
    </source>
</reference>
<dbReference type="CDD" id="cd04433">
    <property type="entry name" value="AFD_class_I"/>
    <property type="match status" value="1"/>
</dbReference>
<organism evidence="5 6">
    <name type="scientific">Conexibacter woesei (strain DSM 14684 / CCUG 47730 / CIP 108061 / JCM 11494 / NBRC 100937 / ID131577)</name>
    <dbReference type="NCBI Taxonomy" id="469383"/>
    <lineage>
        <taxon>Bacteria</taxon>
        <taxon>Bacillati</taxon>
        <taxon>Actinomycetota</taxon>
        <taxon>Thermoleophilia</taxon>
        <taxon>Solirubrobacterales</taxon>
        <taxon>Conexibacteraceae</taxon>
        <taxon>Conexibacter</taxon>
    </lineage>
</organism>
<dbReference type="Gene3D" id="3.30.300.30">
    <property type="match status" value="1"/>
</dbReference>
<dbReference type="PROSITE" id="PS00455">
    <property type="entry name" value="AMP_BINDING"/>
    <property type="match status" value="1"/>
</dbReference>
<dbReference type="EMBL" id="CP001854">
    <property type="protein sequence ID" value="ADB52111.1"/>
    <property type="molecule type" value="Genomic_DNA"/>
</dbReference>
<dbReference type="InterPro" id="IPR020845">
    <property type="entry name" value="AMP-binding_CS"/>
</dbReference>
<dbReference type="AlphaFoldDB" id="D3F1E8"/>
<gene>
    <name evidence="5" type="ordered locus">Cwoe_3694</name>
</gene>
<dbReference type="InterPro" id="IPR042099">
    <property type="entry name" value="ANL_N_sf"/>
</dbReference>
<dbReference type="HOGENOM" id="CLU_000022_59_0_11"/>
<name>D3F1E8_CONWI</name>
<dbReference type="InterPro" id="IPR045851">
    <property type="entry name" value="AMP-bd_C_sf"/>
</dbReference>
<proteinExistence type="inferred from homology"/>
<evidence type="ECO:0000256" key="2">
    <source>
        <dbReference type="ARBA" id="ARBA00022598"/>
    </source>
</evidence>
<dbReference type="eggNOG" id="COG0318">
    <property type="taxonomic scope" value="Bacteria"/>
</dbReference>
<dbReference type="PANTHER" id="PTHR43201:SF5">
    <property type="entry name" value="MEDIUM-CHAIN ACYL-COA LIGASE ACSF2, MITOCHONDRIAL"/>
    <property type="match status" value="1"/>
</dbReference>
<evidence type="ECO:0000259" key="4">
    <source>
        <dbReference type="Pfam" id="PF13193"/>
    </source>
</evidence>
<evidence type="ECO:0000256" key="1">
    <source>
        <dbReference type="ARBA" id="ARBA00006432"/>
    </source>
</evidence>
<feature type="domain" description="AMP-binding enzyme C-terminal" evidence="4">
    <location>
        <begin position="450"/>
        <end position="525"/>
    </location>
</feature>
<reference evidence="5 6" key="1">
    <citation type="journal article" date="2010" name="Stand. Genomic Sci.">
        <title>Complete genome sequence of Conexibacter woesei type strain (ID131577).</title>
        <authorList>
            <person name="Pukall R."/>
            <person name="Lapidus A."/>
            <person name="Glavina Del Rio T."/>
            <person name="Copeland A."/>
            <person name="Tice H."/>
            <person name="Cheng J.-F."/>
            <person name="Lucas S."/>
            <person name="Chen F."/>
            <person name="Nolan M."/>
            <person name="Bruce D."/>
            <person name="Goodwin L."/>
            <person name="Pitluck S."/>
            <person name="Mavromatis K."/>
            <person name="Ivanova N."/>
            <person name="Ovchinnikova G."/>
            <person name="Pati A."/>
            <person name="Chen A."/>
            <person name="Palaniappan K."/>
            <person name="Land M."/>
            <person name="Hauser L."/>
            <person name="Chang Y.-J."/>
            <person name="Jeffries C.D."/>
            <person name="Chain P."/>
            <person name="Meincke L."/>
            <person name="Sims D."/>
            <person name="Brettin T."/>
            <person name="Detter J.C."/>
            <person name="Rohde M."/>
            <person name="Goeker M."/>
            <person name="Bristow J."/>
            <person name="Eisen J.A."/>
            <person name="Markowitz V."/>
            <person name="Kyrpides N.C."/>
            <person name="Klenk H.-P."/>
            <person name="Hugenholtz P."/>
        </authorList>
    </citation>
    <scope>NUCLEOTIDE SEQUENCE [LARGE SCALE GENOMIC DNA]</scope>
    <source>
        <strain evidence="6">DSM 14684 / CIP 108061 / JCM 11494 / NBRC 100937 / ID131577</strain>
    </source>
</reference>
<dbReference type="RefSeq" id="WP_012935162.1">
    <property type="nucleotide sequence ID" value="NC_013739.1"/>
</dbReference>
<protein>
    <submittedName>
        <fullName evidence="5">AMP-dependent synthetase and ligase</fullName>
    </submittedName>
</protein>
<keyword evidence="6" id="KW-1185">Reference proteome</keyword>
<dbReference type="FunFam" id="3.30.300.30:FF:000008">
    <property type="entry name" value="2,3-dihydroxybenzoate-AMP ligase"/>
    <property type="match status" value="1"/>
</dbReference>
<dbReference type="SUPFAM" id="SSF56801">
    <property type="entry name" value="Acetyl-CoA synthetase-like"/>
    <property type="match status" value="1"/>
</dbReference>
<evidence type="ECO:0000259" key="3">
    <source>
        <dbReference type="Pfam" id="PF00501"/>
    </source>
</evidence>
<dbReference type="Gene3D" id="3.40.50.12780">
    <property type="entry name" value="N-terminal domain of ligase-like"/>
    <property type="match status" value="1"/>
</dbReference>
<dbReference type="PANTHER" id="PTHR43201">
    <property type="entry name" value="ACYL-COA SYNTHETASE"/>
    <property type="match status" value="1"/>
</dbReference>
<dbReference type="Pfam" id="PF13193">
    <property type="entry name" value="AMP-binding_C"/>
    <property type="match status" value="1"/>
</dbReference>
<comment type="similarity">
    <text evidence="1">Belongs to the ATP-dependent AMP-binding enzyme family.</text>
</comment>
<dbReference type="InterPro" id="IPR025110">
    <property type="entry name" value="AMP-bd_C"/>
</dbReference>